<accession>A0A328VFY5</accession>
<name>A0A328VFY5_9CHLR</name>
<reference evidence="2 3" key="1">
    <citation type="submission" date="2016-08" db="EMBL/GenBank/DDBJ databases">
        <title>Analysis of Carbohydrate Active Enzymes in Thermogemmatispora T81 Reveals Carbohydrate Degradation Ability.</title>
        <authorList>
            <person name="Tomazini A."/>
            <person name="Lal S."/>
            <person name="Stott M."/>
            <person name="Henrissat B."/>
            <person name="Polikarpov I."/>
            <person name="Sparling R."/>
            <person name="Levin D.B."/>
        </authorList>
    </citation>
    <scope>NUCLEOTIDE SEQUENCE [LARGE SCALE GENOMIC DNA]</scope>
    <source>
        <strain evidence="2 3">T81</strain>
    </source>
</reference>
<dbReference type="OrthoDB" id="151583at2"/>
<keyword evidence="1" id="KW-0812">Transmembrane</keyword>
<keyword evidence="3" id="KW-1185">Reference proteome</keyword>
<organism evidence="2 3">
    <name type="scientific">Thermogemmatispora tikiterensis</name>
    <dbReference type="NCBI Taxonomy" id="1825093"/>
    <lineage>
        <taxon>Bacteria</taxon>
        <taxon>Bacillati</taxon>
        <taxon>Chloroflexota</taxon>
        <taxon>Ktedonobacteria</taxon>
        <taxon>Thermogemmatisporales</taxon>
        <taxon>Thermogemmatisporaceae</taxon>
        <taxon>Thermogemmatispora</taxon>
    </lineage>
</organism>
<feature type="transmembrane region" description="Helical" evidence="1">
    <location>
        <begin position="172"/>
        <end position="197"/>
    </location>
</feature>
<evidence type="ECO:0000313" key="2">
    <source>
        <dbReference type="EMBL" id="RAQ94214.1"/>
    </source>
</evidence>
<dbReference type="AlphaFoldDB" id="A0A328VFY5"/>
<dbReference type="EMBL" id="MCIF01000002">
    <property type="protein sequence ID" value="RAQ94214.1"/>
    <property type="molecule type" value="Genomic_DNA"/>
</dbReference>
<feature type="transmembrane region" description="Helical" evidence="1">
    <location>
        <begin position="105"/>
        <end position="126"/>
    </location>
</feature>
<feature type="transmembrane region" description="Helical" evidence="1">
    <location>
        <begin position="78"/>
        <end position="99"/>
    </location>
</feature>
<feature type="transmembrane region" description="Helical" evidence="1">
    <location>
        <begin position="209"/>
        <end position="231"/>
    </location>
</feature>
<feature type="transmembrane region" description="Helical" evidence="1">
    <location>
        <begin position="146"/>
        <end position="166"/>
    </location>
</feature>
<proteinExistence type="predicted"/>
<keyword evidence="1" id="KW-1133">Transmembrane helix</keyword>
<gene>
    <name evidence="2" type="ORF">A4R35_01640</name>
</gene>
<dbReference type="RefSeq" id="WP_112425935.1">
    <property type="nucleotide sequence ID" value="NZ_MCIF01000002.1"/>
</dbReference>
<keyword evidence="1" id="KW-0472">Membrane</keyword>
<feature type="transmembrane region" description="Helical" evidence="1">
    <location>
        <begin position="40"/>
        <end position="66"/>
    </location>
</feature>
<sequence>MLLLGVAYGLVEEGLAIQSCFNPTLFGAADWGARIFGINGVYTLWAVGYHAVWSVAIPILLTDLLFPAERKKPYLGRVGLVVTGIFYVLGVALIGFFLFRSTHYLAPPPLLGLTVLVVAMLVMAALRLLPRNRPETEQPERGPSPWVVLVVASISGFAWQFVLIWLRHFVPVLFAGAWVVLPMALAVIMAGAVGWLVQQWAQSRNWSDLHLLALASGALVAHTLFGALVLAQTPVDRLGLLGLGLVMVAMLIVLAFRLRARSSYDATPV</sequence>
<dbReference type="Proteomes" id="UP000248706">
    <property type="component" value="Unassembled WGS sequence"/>
</dbReference>
<feature type="transmembrane region" description="Helical" evidence="1">
    <location>
        <begin position="237"/>
        <end position="256"/>
    </location>
</feature>
<protein>
    <submittedName>
        <fullName evidence="2">Uncharacterized protein</fullName>
    </submittedName>
</protein>
<comment type="caution">
    <text evidence="2">The sequence shown here is derived from an EMBL/GenBank/DDBJ whole genome shotgun (WGS) entry which is preliminary data.</text>
</comment>
<evidence type="ECO:0000256" key="1">
    <source>
        <dbReference type="SAM" id="Phobius"/>
    </source>
</evidence>
<evidence type="ECO:0000313" key="3">
    <source>
        <dbReference type="Proteomes" id="UP000248706"/>
    </source>
</evidence>